<keyword evidence="4 15" id="KW-0732">Signal</keyword>
<keyword evidence="17" id="KW-1185">Reference proteome</keyword>
<comment type="similarity">
    <text evidence="3 14">Belongs to the glycosyl hydrolase 47 family.</text>
</comment>
<comment type="catalytic activity">
    <reaction evidence="9">
        <text>N(4)-(alpha-D-Man-(1-&gt;2)-alpha-D-Man-(1-&gt;2)-alpha-D-Man-(1-&gt;3)-[alpha-D-Man-(1-&gt;3)-[alpha-D-Man-(1-&gt;2)-alpha-D-Man-(1-&gt;6)]-alpha-D-Man-(1-&gt;6)]-beta-D-Man-(1-&gt;4)-beta-D-GlcNAc-(1-&gt;4)-beta-D-GlcNAc)-L-asparaginyl-[protein] (N-glucan mannose isomer 8A1,2,3B1,3) + 3 H2O = N(4)-(alpha-D-Man-(1-&gt;3)-[alpha-D-Man-(1-&gt;3)-[alpha-D-Man-(1-&gt;6)]-alpha-D-Man-(1-&gt;6)]-beta-D-Man-(1-&gt;4)-beta-D-GlcNAc-(1-&gt;4)-beta-D-GlcNAc)-L-asparaginyl-[protein] (N-glucan mannose isomer 5A1,2) + 3 beta-D-mannose</text>
        <dbReference type="Rhea" id="RHEA:56028"/>
        <dbReference type="Rhea" id="RHEA-COMP:14358"/>
        <dbReference type="Rhea" id="RHEA-COMP:14367"/>
        <dbReference type="ChEBI" id="CHEBI:15377"/>
        <dbReference type="ChEBI" id="CHEBI:28563"/>
        <dbReference type="ChEBI" id="CHEBI:59087"/>
        <dbReference type="ChEBI" id="CHEBI:60628"/>
        <dbReference type="EC" id="3.2.1.113"/>
    </reaction>
</comment>
<dbReference type="GO" id="GO:0005783">
    <property type="term" value="C:endoplasmic reticulum"/>
    <property type="evidence" value="ECO:0007669"/>
    <property type="project" value="TreeGrafter"/>
</dbReference>
<proteinExistence type="inferred from homology"/>
<organism evidence="16 17">
    <name type="scientific">Sphaerosporella brunnea</name>
    <dbReference type="NCBI Taxonomy" id="1250544"/>
    <lineage>
        <taxon>Eukaryota</taxon>
        <taxon>Fungi</taxon>
        <taxon>Dikarya</taxon>
        <taxon>Ascomycota</taxon>
        <taxon>Pezizomycotina</taxon>
        <taxon>Pezizomycetes</taxon>
        <taxon>Pezizales</taxon>
        <taxon>Pyronemataceae</taxon>
        <taxon>Sphaerosporella</taxon>
    </lineage>
</organism>
<dbReference type="InterPro" id="IPR050749">
    <property type="entry name" value="Glycosyl_Hydrolase_47"/>
</dbReference>
<dbReference type="EMBL" id="VXIS01000004">
    <property type="protein sequence ID" value="KAA8914616.1"/>
    <property type="molecule type" value="Genomic_DNA"/>
</dbReference>
<feature type="active site" description="Proton donor" evidence="11">
    <location>
        <position position="372"/>
    </location>
</feature>
<feature type="active site" evidence="11">
    <location>
        <position position="266"/>
    </location>
</feature>
<dbReference type="InParanoid" id="A0A5J5FAJ4"/>
<keyword evidence="8 14" id="KW-0326">Glycosidase</keyword>
<dbReference type="SUPFAM" id="SSF48225">
    <property type="entry name" value="Seven-hairpin glycosidases"/>
    <property type="match status" value="1"/>
</dbReference>
<evidence type="ECO:0000256" key="2">
    <source>
        <dbReference type="ARBA" id="ARBA00004922"/>
    </source>
</evidence>
<evidence type="ECO:0000313" key="17">
    <source>
        <dbReference type="Proteomes" id="UP000326924"/>
    </source>
</evidence>
<dbReference type="Pfam" id="PF01532">
    <property type="entry name" value="Glyco_hydro_47"/>
    <property type="match status" value="1"/>
</dbReference>
<keyword evidence="7" id="KW-0325">Glycoprotein</keyword>
<feature type="signal peptide" evidence="15">
    <location>
        <begin position="1"/>
        <end position="17"/>
    </location>
</feature>
<evidence type="ECO:0000256" key="1">
    <source>
        <dbReference type="ARBA" id="ARBA00001913"/>
    </source>
</evidence>
<feature type="binding site" evidence="12">
    <location>
        <position position="493"/>
    </location>
    <ligand>
        <name>Ca(2+)</name>
        <dbReference type="ChEBI" id="CHEBI:29108"/>
    </ligand>
</feature>
<feature type="active site" description="Proton donor" evidence="11">
    <location>
        <position position="117"/>
    </location>
</feature>
<keyword evidence="6 13" id="KW-1015">Disulfide bond</keyword>
<dbReference type="GO" id="GO:0005509">
    <property type="term" value="F:calcium ion binding"/>
    <property type="evidence" value="ECO:0007669"/>
    <property type="project" value="InterPro"/>
</dbReference>
<evidence type="ECO:0000256" key="13">
    <source>
        <dbReference type="PIRSR" id="PIRSR601382-3"/>
    </source>
</evidence>
<evidence type="ECO:0000256" key="7">
    <source>
        <dbReference type="ARBA" id="ARBA00023180"/>
    </source>
</evidence>
<dbReference type="PRINTS" id="PR00747">
    <property type="entry name" value="GLYHDRLASE47"/>
</dbReference>
<dbReference type="GO" id="GO:0005975">
    <property type="term" value="P:carbohydrate metabolic process"/>
    <property type="evidence" value="ECO:0007669"/>
    <property type="project" value="InterPro"/>
</dbReference>
<keyword evidence="12" id="KW-0479">Metal-binding</keyword>
<sequence length="502" mass="55614">MRFWHVLTLSTCALAAAFPPHQTRNIKRATSDEDRAAAIKEAFRHSWNGYKKFAWGHDELYPVSNRAGDSRNGWGASIADALSTACLMELDDVVLDALQHLAAVDFTKTSTPVSLFETTIRYLGGLLSGYDLLTGPYSHLVPSNQRNLVKALLSQAEVLADRLSFAFDTPSGIPYNNLNFFTNSSSDGSNVNGLATTGTLVLEWTRLSDLTGNEKYAKLAQKAEAYLLNPQPKNIAEPFPGMLGTNINIADGRFLDSSGGWSGGTDSFYEYLLKMSVYSPSRFGKYADRWITAVESTMKYLLQVSSTATFVAEYNNANSLRLQEGHLTCFIGGNFLLGGDRLNRPDIKAAGLKLTEGCRAAYTATPSKIGPERWSWDRSAVPVNYVTFFMYNGFYPIVNSYDLRPEVIESYYHAYTLTGDAIYKNWAWEAFAAIDKACRTSTGYSSITDVMSPDGGQKTDFQESFWFAEVLKYLYLSFAESPVGVNKGWVFNTEAHPLKIVG</sequence>
<gene>
    <name evidence="16" type="ORF">FN846DRAFT_477905</name>
</gene>
<keyword evidence="5 14" id="KW-0378">Hydrolase</keyword>
<comment type="caution">
    <text evidence="16">The sequence shown here is derived from an EMBL/GenBank/DDBJ whole genome shotgun (WGS) entry which is preliminary data.</text>
</comment>
<evidence type="ECO:0000256" key="5">
    <source>
        <dbReference type="ARBA" id="ARBA00022801"/>
    </source>
</evidence>
<dbReference type="GO" id="GO:0004571">
    <property type="term" value="F:mannosyl-oligosaccharide 1,2-alpha-mannosidase activity"/>
    <property type="evidence" value="ECO:0007669"/>
    <property type="project" value="UniProtKB-EC"/>
</dbReference>
<dbReference type="PANTHER" id="PTHR11742:SF101">
    <property type="entry name" value="MANNOSYL-OLIGOSACCHARIDE ALPHA-1,2-MANNOSIDASE 1B"/>
    <property type="match status" value="1"/>
</dbReference>
<evidence type="ECO:0000256" key="4">
    <source>
        <dbReference type="ARBA" id="ARBA00022729"/>
    </source>
</evidence>
<evidence type="ECO:0000256" key="9">
    <source>
        <dbReference type="ARBA" id="ARBA00047669"/>
    </source>
</evidence>
<dbReference type="InterPro" id="IPR001382">
    <property type="entry name" value="Glyco_hydro_47"/>
</dbReference>
<evidence type="ECO:0000256" key="8">
    <source>
        <dbReference type="ARBA" id="ARBA00023295"/>
    </source>
</evidence>
<comment type="catalytic activity">
    <reaction evidence="10">
        <text>N(4)-(alpha-D-Man-(1-&gt;2)-alpha-D-Man-(1-&gt;2)-alpha-D-Man-(1-&gt;3)-[alpha-D-Man-(1-&gt;2)-alpha-D-Man-(1-&gt;3)-[alpha-D-Man-(1-&gt;2)-alpha-D-Man-(1-&gt;6)]-alpha-D-Man-(1-&gt;6)]-beta-D-Man-(1-&gt;4)-beta-D-GlcNAc-(1-&gt;4)-beta-D-GlcNAc)-L-asparaginyl-[protein] (N-glucan mannose isomer 9A1,2,3B1,2,3) + 4 H2O = N(4)-(alpha-D-Man-(1-&gt;3)-[alpha-D-Man-(1-&gt;3)-[alpha-D-Man-(1-&gt;6)]-alpha-D-Man-(1-&gt;6)]-beta-D-Man-(1-&gt;4)-beta-D-GlcNAc-(1-&gt;4)-beta-D-GlcNAc)-L-asparaginyl-[protein] (N-glucan mannose isomer 5A1,2) + 4 beta-D-mannose</text>
        <dbReference type="Rhea" id="RHEA:56008"/>
        <dbReference type="Rhea" id="RHEA-COMP:14356"/>
        <dbReference type="Rhea" id="RHEA-COMP:14367"/>
        <dbReference type="ChEBI" id="CHEBI:15377"/>
        <dbReference type="ChEBI" id="CHEBI:28563"/>
        <dbReference type="ChEBI" id="CHEBI:59087"/>
        <dbReference type="ChEBI" id="CHEBI:139493"/>
        <dbReference type="EC" id="3.2.1.113"/>
    </reaction>
</comment>
<protein>
    <recommendedName>
        <fullName evidence="14">alpha-1,2-Mannosidase</fullName>
        <ecNumber evidence="14">3.2.1.-</ecNumber>
    </recommendedName>
</protein>
<evidence type="ECO:0000256" key="10">
    <source>
        <dbReference type="ARBA" id="ARBA00048605"/>
    </source>
</evidence>
<dbReference type="FunFam" id="1.50.10.10:FF:000047">
    <property type="entry name" value="Mannosyl-oligosaccharide alpha-1,2-mannosidase"/>
    <property type="match status" value="1"/>
</dbReference>
<comment type="pathway">
    <text evidence="2">Protein modification; protein glycosylation.</text>
</comment>
<evidence type="ECO:0000256" key="11">
    <source>
        <dbReference type="PIRSR" id="PIRSR601382-1"/>
    </source>
</evidence>
<feature type="chain" id="PRO_5023824464" description="alpha-1,2-Mannosidase" evidence="15">
    <location>
        <begin position="18"/>
        <end position="502"/>
    </location>
</feature>
<reference evidence="16 17" key="1">
    <citation type="submission" date="2019-09" db="EMBL/GenBank/DDBJ databases">
        <title>Draft genome of the ectomycorrhizal ascomycete Sphaerosporella brunnea.</title>
        <authorList>
            <consortium name="DOE Joint Genome Institute"/>
            <person name="Benucci G.M."/>
            <person name="Marozzi G."/>
            <person name="Antonielli L."/>
            <person name="Sanchez S."/>
            <person name="Marco P."/>
            <person name="Wang X."/>
            <person name="Falini L.B."/>
            <person name="Barry K."/>
            <person name="Haridas S."/>
            <person name="Lipzen A."/>
            <person name="Labutti K."/>
            <person name="Grigoriev I.V."/>
            <person name="Murat C."/>
            <person name="Martin F."/>
            <person name="Albertini E."/>
            <person name="Donnini D."/>
            <person name="Bonito G."/>
        </authorList>
    </citation>
    <scope>NUCLEOTIDE SEQUENCE [LARGE SCALE GENOMIC DNA]</scope>
    <source>
        <strain evidence="16 17">Sb_GMNB300</strain>
    </source>
</reference>
<evidence type="ECO:0000256" key="3">
    <source>
        <dbReference type="ARBA" id="ARBA00007658"/>
    </source>
</evidence>
<dbReference type="OrthoDB" id="8118055at2759"/>
<dbReference type="PANTHER" id="PTHR11742">
    <property type="entry name" value="MANNOSYL-OLIGOSACCHARIDE ALPHA-1,2-MANNOSIDASE-RELATED"/>
    <property type="match status" value="1"/>
</dbReference>
<comment type="cofactor">
    <cofactor evidence="1 12">
        <name>Ca(2+)</name>
        <dbReference type="ChEBI" id="CHEBI:29108"/>
    </cofactor>
</comment>
<evidence type="ECO:0000313" key="16">
    <source>
        <dbReference type="EMBL" id="KAA8914616.1"/>
    </source>
</evidence>
<dbReference type="InterPro" id="IPR012341">
    <property type="entry name" value="6hp_glycosidase-like_sf"/>
</dbReference>
<evidence type="ECO:0000256" key="15">
    <source>
        <dbReference type="SAM" id="SignalP"/>
    </source>
</evidence>
<dbReference type="UniPathway" id="UPA00378"/>
<keyword evidence="12" id="KW-0106">Calcium</keyword>
<dbReference type="AlphaFoldDB" id="A0A5J5FAJ4"/>
<feature type="disulfide bond" evidence="13">
    <location>
        <begin position="329"/>
        <end position="358"/>
    </location>
</feature>
<dbReference type="InterPro" id="IPR036026">
    <property type="entry name" value="Seven-hairpin_glycosidases"/>
</dbReference>
<feature type="active site" evidence="11">
    <location>
        <position position="406"/>
    </location>
</feature>
<evidence type="ECO:0000256" key="12">
    <source>
        <dbReference type="PIRSR" id="PIRSR601382-2"/>
    </source>
</evidence>
<dbReference type="GO" id="GO:0016020">
    <property type="term" value="C:membrane"/>
    <property type="evidence" value="ECO:0007669"/>
    <property type="project" value="InterPro"/>
</dbReference>
<accession>A0A5J5FAJ4</accession>
<name>A0A5J5FAJ4_9PEZI</name>
<evidence type="ECO:0000256" key="14">
    <source>
        <dbReference type="RuleBase" id="RU361193"/>
    </source>
</evidence>
<evidence type="ECO:0000256" key="6">
    <source>
        <dbReference type="ARBA" id="ARBA00023157"/>
    </source>
</evidence>
<dbReference type="Gene3D" id="1.50.10.10">
    <property type="match status" value="1"/>
</dbReference>
<dbReference type="GO" id="GO:0036503">
    <property type="term" value="P:ERAD pathway"/>
    <property type="evidence" value="ECO:0007669"/>
    <property type="project" value="UniProtKB-ARBA"/>
</dbReference>
<dbReference type="EC" id="3.2.1.-" evidence="14"/>
<dbReference type="Proteomes" id="UP000326924">
    <property type="component" value="Unassembled WGS sequence"/>
</dbReference>